<dbReference type="NCBIfam" id="TIGR04057">
    <property type="entry name" value="SusC_RagA_signa"/>
    <property type="match status" value="1"/>
</dbReference>
<feature type="transmembrane region" description="Helical" evidence="3">
    <location>
        <begin position="12"/>
        <end position="31"/>
    </location>
</feature>
<sequence length="1164" mass="129578">MRQFYLNQTTWIRAGWIVVGVLFMTAATLPAKAGYSQQALSGKKITLGIKDTSLEAVLKELREATGVEFTFNNTEMRRIRVPAAQFSDARLGNVLDSLLQGTGYTFRNAGESILIYHQKETSPALPSLSGVRAVLSDADLAVEVRGQVTDSSGAPLPGVTVSVKDAPAIGTTTDLNGMYILKAVPDGVVLVFSMVGFDRQEVSVTGRTEINIRLLPASNTLGETVVVAFGTQKKADVVGAVTTINPAELKVPASNLTTALAGRLAGVIAYQRSGEPGEDNADFFIRGVTTFGYKKDPLILIDGIETTTTDLARLQPDDIASFSIMKDATATSLYGSRAANGVILVTTKEGKEGKASISLRLENSLSTPTRNVELADPVTYMRLRNEAVRTRDPLGELPYMDQKIDNTIAGTNPYAYPATDWRDMLFKDYTMNQRANLNVSGGGQVARYYVAGSINQDNGMLRVDHRNNFNSNVNLKSYTLRTNVSVNISKSTALTFRLSGVFDDYTGPISGGADLYKKVMRTDPVLFPAYYPVDEEHRYVKHIMFGNYDDGSGGYYLNPYAEMVKGYKNYSRSNISAQFQINQDLNFLTKGLSARTMLNVQKSAYFDVTRQYAPFYYQASAYDKQTGTYALDLLNETSGTEYIDYKEGEKTVSSSFYSESALNYNRMLQDKHSLSGTLVFMVRQSLSGNAGNLQLSLPSRNVGLAGRATYSYGSRYYAELNFGYNASERFYKNHRWGFFPSAGVAWTVSNEKFWDPLKHVVNNLKLRGTYGITGNDAIGSPNDRFLYLSNVNMDDGNRGAVFGRDKDYSRSGVSISRYSDPNITWEVAKKTNLGLEVGLLGQVDIQADFYKERRSKILMPRSETPGTMGLQAQPQTNAGEAEGKGVDLSLDYNHSFNNQFWIQARANFTYAASKFIVYEEPDYSATPWKSHVGYSLNQQWGYIAERLFVDDAEVGGSARQNFGEVRGGDIKYYDINGDGQITTLDQAPIGYPTTPEIVYGFGFSIGYKDFDFSAFFQGLGRESFWINAKATAPFIPFLYDKETLPEQPRNQLLKAYADSHWSEDHRDLHALWPRLSDQLNENNTQQSTWFMRNGAFLRLKQVEIGYNLPEKAARRIFMERLRIYINSTNPLCWSRFKLWDVEMAGNGLGYPVQKVFNAGVLLSF</sequence>
<evidence type="ECO:0000313" key="6">
    <source>
        <dbReference type="Proteomes" id="UP001501207"/>
    </source>
</evidence>
<dbReference type="InterPro" id="IPR039426">
    <property type="entry name" value="TonB-dep_rcpt-like"/>
</dbReference>
<dbReference type="RefSeq" id="WP_344976191.1">
    <property type="nucleotide sequence ID" value="NZ_BAABFN010000001.1"/>
</dbReference>
<dbReference type="Gene3D" id="3.55.50.30">
    <property type="match status" value="1"/>
</dbReference>
<keyword evidence="1" id="KW-0998">Cell outer membrane</keyword>
<dbReference type="Pfam" id="PF07715">
    <property type="entry name" value="Plug"/>
    <property type="match status" value="1"/>
</dbReference>
<dbReference type="InterPro" id="IPR008969">
    <property type="entry name" value="CarboxyPept-like_regulatory"/>
</dbReference>
<comment type="caution">
    <text evidence="5">The sequence shown here is derived from an EMBL/GenBank/DDBJ whole genome shotgun (WGS) entry which is preliminary data.</text>
</comment>
<evidence type="ECO:0000256" key="2">
    <source>
        <dbReference type="SAM" id="MobiDB-lite"/>
    </source>
</evidence>
<dbReference type="Pfam" id="PF13715">
    <property type="entry name" value="CarbopepD_reg_2"/>
    <property type="match status" value="1"/>
</dbReference>
<dbReference type="Gene3D" id="2.60.40.1120">
    <property type="entry name" value="Carboxypeptidase-like, regulatory domain"/>
    <property type="match status" value="1"/>
</dbReference>
<dbReference type="InterPro" id="IPR023996">
    <property type="entry name" value="TonB-dep_OMP_SusC/RagA"/>
</dbReference>
<name>A0ABP8FIR9_9BACT</name>
<dbReference type="Proteomes" id="UP001501207">
    <property type="component" value="Unassembled WGS sequence"/>
</dbReference>
<keyword evidence="1" id="KW-0813">Transport</keyword>
<dbReference type="InterPro" id="IPR037066">
    <property type="entry name" value="Plug_dom_sf"/>
</dbReference>
<evidence type="ECO:0000313" key="5">
    <source>
        <dbReference type="EMBL" id="GAA4304789.1"/>
    </source>
</evidence>
<keyword evidence="1 3" id="KW-0812">Transmembrane</keyword>
<keyword evidence="1" id="KW-1134">Transmembrane beta strand</keyword>
<reference evidence="6" key="1">
    <citation type="journal article" date="2019" name="Int. J. Syst. Evol. Microbiol.">
        <title>The Global Catalogue of Microorganisms (GCM) 10K type strain sequencing project: providing services to taxonomists for standard genome sequencing and annotation.</title>
        <authorList>
            <consortium name="The Broad Institute Genomics Platform"/>
            <consortium name="The Broad Institute Genome Sequencing Center for Infectious Disease"/>
            <person name="Wu L."/>
            <person name="Ma J."/>
        </authorList>
    </citation>
    <scope>NUCLEOTIDE SEQUENCE [LARGE SCALE GENOMIC DNA]</scope>
    <source>
        <strain evidence="6">JCM 17664</strain>
    </source>
</reference>
<protein>
    <submittedName>
        <fullName evidence="5">TonB-dependent receptor</fullName>
    </submittedName>
</protein>
<dbReference type="NCBIfam" id="TIGR04056">
    <property type="entry name" value="OMP_RagA_SusC"/>
    <property type="match status" value="1"/>
</dbReference>
<dbReference type="SUPFAM" id="SSF49464">
    <property type="entry name" value="Carboxypeptidase regulatory domain-like"/>
    <property type="match status" value="1"/>
</dbReference>
<dbReference type="Gene3D" id="2.170.130.10">
    <property type="entry name" value="TonB-dependent receptor, plug domain"/>
    <property type="match status" value="1"/>
</dbReference>
<dbReference type="EMBL" id="BAABFN010000001">
    <property type="protein sequence ID" value="GAA4304789.1"/>
    <property type="molecule type" value="Genomic_DNA"/>
</dbReference>
<dbReference type="PROSITE" id="PS52016">
    <property type="entry name" value="TONB_DEPENDENT_REC_3"/>
    <property type="match status" value="1"/>
</dbReference>
<keyword evidence="6" id="KW-1185">Reference proteome</keyword>
<feature type="domain" description="TonB-dependent receptor plug" evidence="4">
    <location>
        <begin position="234"/>
        <end position="342"/>
    </location>
</feature>
<evidence type="ECO:0000259" key="4">
    <source>
        <dbReference type="Pfam" id="PF07715"/>
    </source>
</evidence>
<proteinExistence type="inferred from homology"/>
<accession>A0ABP8FIR9</accession>
<dbReference type="InterPro" id="IPR023997">
    <property type="entry name" value="TonB-dep_OMP_SusC/RagA_CS"/>
</dbReference>
<keyword evidence="5" id="KW-0675">Receptor</keyword>
<evidence type="ECO:0000256" key="3">
    <source>
        <dbReference type="SAM" id="Phobius"/>
    </source>
</evidence>
<comment type="subcellular location">
    <subcellularLocation>
        <location evidence="1">Cell outer membrane</location>
        <topology evidence="1">Multi-pass membrane protein</topology>
    </subcellularLocation>
</comment>
<dbReference type="SUPFAM" id="SSF56935">
    <property type="entry name" value="Porins"/>
    <property type="match status" value="1"/>
</dbReference>
<evidence type="ECO:0000256" key="1">
    <source>
        <dbReference type="PROSITE-ProRule" id="PRU01360"/>
    </source>
</evidence>
<organism evidence="5 6">
    <name type="scientific">Compostibacter hankyongensis</name>
    <dbReference type="NCBI Taxonomy" id="1007089"/>
    <lineage>
        <taxon>Bacteria</taxon>
        <taxon>Pseudomonadati</taxon>
        <taxon>Bacteroidota</taxon>
        <taxon>Chitinophagia</taxon>
        <taxon>Chitinophagales</taxon>
        <taxon>Chitinophagaceae</taxon>
        <taxon>Compostibacter</taxon>
    </lineage>
</organism>
<keyword evidence="1 3" id="KW-0472">Membrane</keyword>
<comment type="similarity">
    <text evidence="1">Belongs to the TonB-dependent receptor family.</text>
</comment>
<dbReference type="InterPro" id="IPR012910">
    <property type="entry name" value="Plug_dom"/>
</dbReference>
<feature type="region of interest" description="Disordered" evidence="2">
    <location>
        <begin position="861"/>
        <end position="883"/>
    </location>
</feature>
<keyword evidence="3" id="KW-1133">Transmembrane helix</keyword>
<gene>
    <name evidence="5" type="ORF">GCM10023143_09490</name>
</gene>